<dbReference type="Proteomes" id="UP000523079">
    <property type="component" value="Unassembled WGS sequence"/>
</dbReference>
<organism evidence="2 3">
    <name type="scientific">Microlunatus kandeliicorticis</name>
    <dbReference type="NCBI Taxonomy" id="1759536"/>
    <lineage>
        <taxon>Bacteria</taxon>
        <taxon>Bacillati</taxon>
        <taxon>Actinomycetota</taxon>
        <taxon>Actinomycetes</taxon>
        <taxon>Propionibacteriales</taxon>
        <taxon>Propionibacteriaceae</taxon>
        <taxon>Microlunatus</taxon>
    </lineage>
</organism>
<proteinExistence type="predicted"/>
<keyword evidence="1" id="KW-0175">Coiled coil</keyword>
<feature type="coiled-coil region" evidence="1">
    <location>
        <begin position="25"/>
        <end position="52"/>
    </location>
</feature>
<comment type="caution">
    <text evidence="2">The sequence shown here is derived from an EMBL/GenBank/DDBJ whole genome shotgun (WGS) entry which is preliminary data.</text>
</comment>
<dbReference type="EMBL" id="JACGWT010000006">
    <property type="protein sequence ID" value="MBA8795892.1"/>
    <property type="molecule type" value="Genomic_DNA"/>
</dbReference>
<name>A0A7W3IVA6_9ACTN</name>
<keyword evidence="3" id="KW-1185">Reference proteome</keyword>
<accession>A0A7W3IVA6</accession>
<dbReference type="RefSeq" id="WP_182561496.1">
    <property type="nucleotide sequence ID" value="NZ_JACGWT010000006.1"/>
</dbReference>
<evidence type="ECO:0000313" key="2">
    <source>
        <dbReference type="EMBL" id="MBA8795892.1"/>
    </source>
</evidence>
<reference evidence="2 3" key="1">
    <citation type="submission" date="2020-07" db="EMBL/GenBank/DDBJ databases">
        <title>Sequencing the genomes of 1000 actinobacteria strains.</title>
        <authorList>
            <person name="Klenk H.-P."/>
        </authorList>
    </citation>
    <scope>NUCLEOTIDE SEQUENCE [LARGE SCALE GENOMIC DNA]</scope>
    <source>
        <strain evidence="2 3">DSM 100723</strain>
    </source>
</reference>
<protein>
    <submittedName>
        <fullName evidence="2">Uncharacterized protein</fullName>
    </submittedName>
</protein>
<evidence type="ECO:0000256" key="1">
    <source>
        <dbReference type="SAM" id="Coils"/>
    </source>
</evidence>
<sequence length="129" mass="14552">MGLLDKLFRRNDDDEGTAVPISLDVEARRTQLRRFEQACDALTAEMRSDESRFDLPGWKERMNEYNRVAGTAMQLRQGTPTREGLIDLAFEVRPVFTGPIPAGYEAIGPLQDEVMAAARELQEVLPGER</sequence>
<gene>
    <name evidence="2" type="ORF">FHX74_003533</name>
</gene>
<dbReference type="AlphaFoldDB" id="A0A7W3IVA6"/>
<evidence type="ECO:0000313" key="3">
    <source>
        <dbReference type="Proteomes" id="UP000523079"/>
    </source>
</evidence>